<evidence type="ECO:0000259" key="13">
    <source>
        <dbReference type="PROSITE" id="PS52004"/>
    </source>
</evidence>
<organism evidence="14 15">
    <name type="scientific">Thioclava sediminum</name>
    <dbReference type="NCBI Taxonomy" id="1915319"/>
    <lineage>
        <taxon>Bacteria</taxon>
        <taxon>Pseudomonadati</taxon>
        <taxon>Pseudomonadota</taxon>
        <taxon>Alphaproteobacteria</taxon>
        <taxon>Rhodobacterales</taxon>
        <taxon>Paracoccaceae</taxon>
        <taxon>Thioclava</taxon>
    </lineage>
</organism>
<dbReference type="SMART" id="SM00825">
    <property type="entry name" value="PKS_KS"/>
    <property type="match status" value="1"/>
</dbReference>
<keyword evidence="9 11" id="KW-0275">Fatty acid biosynthesis</keyword>
<keyword evidence="8" id="KW-0443">Lipid metabolism</keyword>
<dbReference type="PROSITE" id="PS52004">
    <property type="entry name" value="KS3_2"/>
    <property type="match status" value="1"/>
</dbReference>
<comment type="catalytic activity">
    <reaction evidence="11">
        <text>a fatty acyl-[ACP] + malonyl-[ACP] + H(+) = a 3-oxoacyl-[ACP] + holo-[ACP] + CO2</text>
        <dbReference type="Rhea" id="RHEA:22836"/>
        <dbReference type="Rhea" id="RHEA-COMP:9623"/>
        <dbReference type="Rhea" id="RHEA-COMP:9685"/>
        <dbReference type="Rhea" id="RHEA-COMP:9916"/>
        <dbReference type="Rhea" id="RHEA-COMP:14125"/>
        <dbReference type="ChEBI" id="CHEBI:15378"/>
        <dbReference type="ChEBI" id="CHEBI:16526"/>
        <dbReference type="ChEBI" id="CHEBI:64479"/>
        <dbReference type="ChEBI" id="CHEBI:78449"/>
        <dbReference type="ChEBI" id="CHEBI:78776"/>
        <dbReference type="ChEBI" id="CHEBI:138651"/>
    </reaction>
</comment>
<evidence type="ECO:0000313" key="14">
    <source>
        <dbReference type="EMBL" id="OOY23713.1"/>
    </source>
</evidence>
<accession>A0ABX3MVJ6</accession>
<dbReference type="InterPro" id="IPR020841">
    <property type="entry name" value="PKS_Beta-ketoAc_synthase_dom"/>
</dbReference>
<evidence type="ECO:0000256" key="4">
    <source>
        <dbReference type="ARBA" id="ARBA00014657"/>
    </source>
</evidence>
<dbReference type="NCBIfam" id="NF004970">
    <property type="entry name" value="PRK06333.1"/>
    <property type="match status" value="1"/>
</dbReference>
<keyword evidence="5 11" id="KW-0444">Lipid biosynthesis</keyword>
<dbReference type="InterPro" id="IPR016039">
    <property type="entry name" value="Thiolase-like"/>
</dbReference>
<dbReference type="Pfam" id="PF02801">
    <property type="entry name" value="Ketoacyl-synt_C"/>
    <property type="match status" value="1"/>
</dbReference>
<reference evidence="14 15" key="1">
    <citation type="submission" date="2016-11" db="EMBL/GenBank/DDBJ databases">
        <title>A multilocus sequence analysis scheme for characterization of bacteria in the genus Thioclava.</title>
        <authorList>
            <person name="Liu Y."/>
            <person name="Shao Z."/>
        </authorList>
    </citation>
    <scope>NUCLEOTIDE SEQUENCE [LARGE SCALE GENOMIC DNA]</scope>
    <source>
        <strain evidence="14 15">TAW-CT134</strain>
    </source>
</reference>
<evidence type="ECO:0000256" key="6">
    <source>
        <dbReference type="ARBA" id="ARBA00022679"/>
    </source>
</evidence>
<comment type="function">
    <text evidence="11">Involved in the type II fatty acid elongation cycle. Catalyzes the elongation of a wide range of acyl-ACP by the addition of two carbons from malonyl-ACP to an acyl acceptor. Can efficiently catalyze the conversion of palmitoleoyl-ACP (cis-hexadec-9-enoyl-ACP) to cis-vaccenoyl-ACP (cis-octadec-11-enoyl-ACP), an essential step in the thermal regulation of fatty acid composition.</text>
</comment>
<keyword evidence="15" id="KW-1185">Reference proteome</keyword>
<dbReference type="PIRSF" id="PIRSF000447">
    <property type="entry name" value="KAS_II"/>
    <property type="match status" value="1"/>
</dbReference>
<dbReference type="Gene3D" id="3.40.47.10">
    <property type="match status" value="2"/>
</dbReference>
<comment type="similarity">
    <text evidence="2 11 12">Belongs to the thiolase-like superfamily. Beta-ketoacyl-ACP synthases family.</text>
</comment>
<evidence type="ECO:0000256" key="8">
    <source>
        <dbReference type="ARBA" id="ARBA00023098"/>
    </source>
</evidence>
<dbReference type="NCBIfam" id="NF005589">
    <property type="entry name" value="PRK07314.1"/>
    <property type="match status" value="1"/>
</dbReference>
<dbReference type="EC" id="2.3.1.179" evidence="3 11"/>
<feature type="domain" description="Ketosynthase family 3 (KS3)" evidence="13">
    <location>
        <begin position="1"/>
        <end position="417"/>
    </location>
</feature>
<evidence type="ECO:0000256" key="7">
    <source>
        <dbReference type="ARBA" id="ARBA00022832"/>
    </source>
</evidence>
<evidence type="ECO:0000256" key="10">
    <source>
        <dbReference type="ARBA" id="ARBA00023315"/>
    </source>
</evidence>
<dbReference type="InterPro" id="IPR014031">
    <property type="entry name" value="Ketoacyl_synth_C"/>
</dbReference>
<comment type="caution">
    <text evidence="14">The sequence shown here is derived from an EMBL/GenBank/DDBJ whole genome shotgun (WGS) entry which is preliminary data.</text>
</comment>
<keyword evidence="10 11" id="KW-0012">Acyltransferase</keyword>
<dbReference type="RefSeq" id="WP_078520896.1">
    <property type="nucleotide sequence ID" value="NZ_MPZV01000003.1"/>
</dbReference>
<protein>
    <recommendedName>
        <fullName evidence="4 11">3-oxoacyl-[acyl-carrier-protein] synthase 2</fullName>
        <ecNumber evidence="3 11">2.3.1.179</ecNumber>
    </recommendedName>
</protein>
<evidence type="ECO:0000256" key="11">
    <source>
        <dbReference type="PIRNR" id="PIRNR000447"/>
    </source>
</evidence>
<evidence type="ECO:0000256" key="3">
    <source>
        <dbReference type="ARBA" id="ARBA00012356"/>
    </source>
</evidence>
<dbReference type="SUPFAM" id="SSF53901">
    <property type="entry name" value="Thiolase-like"/>
    <property type="match status" value="2"/>
</dbReference>
<comment type="pathway">
    <text evidence="1 11">Lipid metabolism; fatty acid biosynthesis.</text>
</comment>
<evidence type="ECO:0000256" key="12">
    <source>
        <dbReference type="RuleBase" id="RU003694"/>
    </source>
</evidence>
<evidence type="ECO:0000256" key="5">
    <source>
        <dbReference type="ARBA" id="ARBA00022516"/>
    </source>
</evidence>
<evidence type="ECO:0000256" key="9">
    <source>
        <dbReference type="ARBA" id="ARBA00023160"/>
    </source>
</evidence>
<dbReference type="Proteomes" id="UP000190787">
    <property type="component" value="Unassembled WGS sequence"/>
</dbReference>
<keyword evidence="6 11" id="KW-0808">Transferase</keyword>
<dbReference type="InterPro" id="IPR014030">
    <property type="entry name" value="Ketoacyl_synth_N"/>
</dbReference>
<dbReference type="PANTHER" id="PTHR11712:SF336">
    <property type="entry name" value="3-OXOACYL-[ACYL-CARRIER-PROTEIN] SYNTHASE, MITOCHONDRIAL"/>
    <property type="match status" value="1"/>
</dbReference>
<dbReference type="NCBIfam" id="TIGR03150">
    <property type="entry name" value="fabF"/>
    <property type="match status" value="1"/>
</dbReference>
<keyword evidence="7" id="KW-0276">Fatty acid metabolism</keyword>
<dbReference type="CDD" id="cd00834">
    <property type="entry name" value="KAS_I_II"/>
    <property type="match status" value="1"/>
</dbReference>
<evidence type="ECO:0000256" key="2">
    <source>
        <dbReference type="ARBA" id="ARBA00008467"/>
    </source>
</evidence>
<dbReference type="PROSITE" id="PS00606">
    <property type="entry name" value="KS3_1"/>
    <property type="match status" value="1"/>
</dbReference>
<proteinExistence type="inferred from homology"/>
<comment type="catalytic activity">
    <reaction evidence="11">
        <text>(9Z)-hexadecenoyl-[ACP] + malonyl-[ACP] + H(+) = 3-oxo-(11Z)-octadecenoyl-[ACP] + holo-[ACP] + CO2</text>
        <dbReference type="Rhea" id="RHEA:55040"/>
        <dbReference type="Rhea" id="RHEA-COMP:9623"/>
        <dbReference type="Rhea" id="RHEA-COMP:9685"/>
        <dbReference type="Rhea" id="RHEA-COMP:10800"/>
        <dbReference type="Rhea" id="RHEA-COMP:14074"/>
        <dbReference type="ChEBI" id="CHEBI:15378"/>
        <dbReference type="ChEBI" id="CHEBI:16526"/>
        <dbReference type="ChEBI" id="CHEBI:64479"/>
        <dbReference type="ChEBI" id="CHEBI:78449"/>
        <dbReference type="ChEBI" id="CHEBI:83989"/>
        <dbReference type="ChEBI" id="CHEBI:138538"/>
        <dbReference type="EC" id="2.3.1.179"/>
    </reaction>
</comment>
<dbReference type="InterPro" id="IPR018201">
    <property type="entry name" value="Ketoacyl_synth_AS"/>
</dbReference>
<evidence type="ECO:0000256" key="1">
    <source>
        <dbReference type="ARBA" id="ARBA00005194"/>
    </source>
</evidence>
<dbReference type="InterPro" id="IPR017568">
    <property type="entry name" value="3-oxoacyl-ACP_synth-2"/>
</dbReference>
<dbReference type="PANTHER" id="PTHR11712">
    <property type="entry name" value="POLYKETIDE SYNTHASE-RELATED"/>
    <property type="match status" value="1"/>
</dbReference>
<dbReference type="EMBL" id="MPZV01000003">
    <property type="protein sequence ID" value="OOY23713.1"/>
    <property type="molecule type" value="Genomic_DNA"/>
</dbReference>
<dbReference type="Pfam" id="PF00109">
    <property type="entry name" value="ketoacyl-synt"/>
    <property type="match status" value="1"/>
</dbReference>
<name>A0ABX3MVJ6_9RHOB</name>
<gene>
    <name evidence="14" type="ORF">BMI91_14705</name>
</gene>
<evidence type="ECO:0000313" key="15">
    <source>
        <dbReference type="Proteomes" id="UP000190787"/>
    </source>
</evidence>
<sequence>MRRVVVTGLGMVTPLACGVEETWSRLIAGQSGAGAISRFDASNVTTKYACEIPLGDGSDGTFNADDWMEPKEQRKVDDFILYGMTAATQAVKDSGWEPQDEESRLRTGVMIGSGIGGLSSIADTAVLIKEKGVRRVSPFFIPGALINLVSGQVSIRFGFKGPNHAVVTACSTGAHAIGDAARLIMLGDADVMVAGGAESPISEIGIAGFNACKALSTKRGNEPEAASRPWDADRDGFVMGEGAGCVVLEEYEHAKARGAKIYAEVLGYGLSGDAYHITAPSEDGDGGFRAMKAALERADLNPDQVDYINAHGTSTMADVIELGAVQRLLGDAASKATMSSTKSSVGHLLGAAGAVEAIFSILAIRDQIAPPTLNLENPPEEAVIDLAPKAAVKRKIDVALSNSFGFGGTNASLVMGKVDS</sequence>
<dbReference type="InterPro" id="IPR000794">
    <property type="entry name" value="Beta-ketoacyl_synthase"/>
</dbReference>